<proteinExistence type="predicted"/>
<organism evidence="2 3">
    <name type="scientific">Portunus trituberculatus</name>
    <name type="common">Swimming crab</name>
    <name type="synonym">Neptunus trituberculatus</name>
    <dbReference type="NCBI Taxonomy" id="210409"/>
    <lineage>
        <taxon>Eukaryota</taxon>
        <taxon>Metazoa</taxon>
        <taxon>Ecdysozoa</taxon>
        <taxon>Arthropoda</taxon>
        <taxon>Crustacea</taxon>
        <taxon>Multicrustacea</taxon>
        <taxon>Malacostraca</taxon>
        <taxon>Eumalacostraca</taxon>
        <taxon>Eucarida</taxon>
        <taxon>Decapoda</taxon>
        <taxon>Pleocyemata</taxon>
        <taxon>Brachyura</taxon>
        <taxon>Eubrachyura</taxon>
        <taxon>Portunoidea</taxon>
        <taxon>Portunidae</taxon>
        <taxon>Portuninae</taxon>
        <taxon>Portunus</taxon>
    </lineage>
</organism>
<dbReference type="AlphaFoldDB" id="A0A5B7FNK0"/>
<evidence type="ECO:0000256" key="1">
    <source>
        <dbReference type="SAM" id="MobiDB-lite"/>
    </source>
</evidence>
<accession>A0A5B7FNK0</accession>
<dbReference type="Proteomes" id="UP000324222">
    <property type="component" value="Unassembled WGS sequence"/>
</dbReference>
<keyword evidence="3" id="KW-1185">Reference proteome</keyword>
<protein>
    <submittedName>
        <fullName evidence="2">Uncharacterized protein</fullName>
    </submittedName>
</protein>
<dbReference type="EMBL" id="VSRR010007455">
    <property type="protein sequence ID" value="MPC46927.1"/>
    <property type="molecule type" value="Genomic_DNA"/>
</dbReference>
<reference evidence="2 3" key="1">
    <citation type="submission" date="2019-05" db="EMBL/GenBank/DDBJ databases">
        <title>Another draft genome of Portunus trituberculatus and its Hox gene families provides insights of decapod evolution.</title>
        <authorList>
            <person name="Jeong J.-H."/>
            <person name="Song I."/>
            <person name="Kim S."/>
            <person name="Choi T."/>
            <person name="Kim D."/>
            <person name="Ryu S."/>
            <person name="Kim W."/>
        </authorList>
    </citation>
    <scope>NUCLEOTIDE SEQUENCE [LARGE SCALE GENOMIC DNA]</scope>
    <source>
        <tissue evidence="2">Muscle</tissue>
    </source>
</reference>
<sequence>MQVAGLLWRGILGTCDGEQVHVINEKTDVEFRRPGQRGSAKQRHLSPATEGLIDGRPSFVTRLQDESLHLSTEV</sequence>
<name>A0A5B7FNK0_PORTR</name>
<evidence type="ECO:0000313" key="3">
    <source>
        <dbReference type="Proteomes" id="UP000324222"/>
    </source>
</evidence>
<comment type="caution">
    <text evidence="2">The sequence shown here is derived from an EMBL/GenBank/DDBJ whole genome shotgun (WGS) entry which is preliminary data.</text>
</comment>
<gene>
    <name evidence="2" type="ORF">E2C01_040658</name>
</gene>
<feature type="region of interest" description="Disordered" evidence="1">
    <location>
        <begin position="32"/>
        <end position="51"/>
    </location>
</feature>
<evidence type="ECO:0000313" key="2">
    <source>
        <dbReference type="EMBL" id="MPC46927.1"/>
    </source>
</evidence>